<name>A0ABP9GV88_9FLAO</name>
<keyword evidence="3" id="KW-1185">Reference proteome</keyword>
<organism evidence="2 3">
    <name type="scientific">Algibacter agarivorans</name>
    <dbReference type="NCBI Taxonomy" id="1109741"/>
    <lineage>
        <taxon>Bacteria</taxon>
        <taxon>Pseudomonadati</taxon>
        <taxon>Bacteroidota</taxon>
        <taxon>Flavobacteriia</taxon>
        <taxon>Flavobacteriales</taxon>
        <taxon>Flavobacteriaceae</taxon>
        <taxon>Algibacter</taxon>
    </lineage>
</organism>
<sequence length="132" mass="14165">MKKLLFITAIAILVSCSKDDKPARTMYDITYTVIASNGATINKVDYRNSQGDLIELTNVTSPWIINLKVRAGLGLEAAAYGDIPYQGSLSITAVWLPEGGDSQSETDTLGNNTPDSTINNGKVEISGRTLPD</sequence>
<feature type="region of interest" description="Disordered" evidence="1">
    <location>
        <begin position="100"/>
        <end position="132"/>
    </location>
</feature>
<gene>
    <name evidence="2" type="ORF">GCM10023314_25590</name>
</gene>
<evidence type="ECO:0000256" key="1">
    <source>
        <dbReference type="SAM" id="MobiDB-lite"/>
    </source>
</evidence>
<dbReference type="Proteomes" id="UP001501302">
    <property type="component" value="Unassembled WGS sequence"/>
</dbReference>
<evidence type="ECO:0000313" key="3">
    <source>
        <dbReference type="Proteomes" id="UP001501302"/>
    </source>
</evidence>
<evidence type="ECO:0000313" key="2">
    <source>
        <dbReference type="EMBL" id="GAA4951137.1"/>
    </source>
</evidence>
<dbReference type="RefSeq" id="WP_345192555.1">
    <property type="nucleotide sequence ID" value="NZ_BAABJJ010000037.1"/>
</dbReference>
<proteinExistence type="predicted"/>
<reference evidence="3" key="1">
    <citation type="journal article" date="2019" name="Int. J. Syst. Evol. Microbiol.">
        <title>The Global Catalogue of Microorganisms (GCM) 10K type strain sequencing project: providing services to taxonomists for standard genome sequencing and annotation.</title>
        <authorList>
            <consortium name="The Broad Institute Genomics Platform"/>
            <consortium name="The Broad Institute Genome Sequencing Center for Infectious Disease"/>
            <person name="Wu L."/>
            <person name="Ma J."/>
        </authorList>
    </citation>
    <scope>NUCLEOTIDE SEQUENCE [LARGE SCALE GENOMIC DNA]</scope>
    <source>
        <strain evidence="3">JCM 18285</strain>
    </source>
</reference>
<dbReference type="PROSITE" id="PS51257">
    <property type="entry name" value="PROKAR_LIPOPROTEIN"/>
    <property type="match status" value="1"/>
</dbReference>
<protein>
    <submittedName>
        <fullName evidence="2">Uncharacterized protein</fullName>
    </submittedName>
</protein>
<feature type="compositionally biased region" description="Polar residues" evidence="1">
    <location>
        <begin position="101"/>
        <end position="120"/>
    </location>
</feature>
<dbReference type="EMBL" id="BAABJJ010000037">
    <property type="protein sequence ID" value="GAA4951137.1"/>
    <property type="molecule type" value="Genomic_DNA"/>
</dbReference>
<comment type="caution">
    <text evidence="2">The sequence shown here is derived from an EMBL/GenBank/DDBJ whole genome shotgun (WGS) entry which is preliminary data.</text>
</comment>
<accession>A0ABP9GV88</accession>